<reference evidence="1" key="1">
    <citation type="journal article" date="2014" name="Front. Microbiol.">
        <title>High frequency of phylogenetically diverse reductive dehalogenase-homologous genes in deep subseafloor sedimentary metagenomes.</title>
        <authorList>
            <person name="Kawai M."/>
            <person name="Futagami T."/>
            <person name="Toyoda A."/>
            <person name="Takaki Y."/>
            <person name="Nishi S."/>
            <person name="Hori S."/>
            <person name="Arai W."/>
            <person name="Tsubouchi T."/>
            <person name="Morono Y."/>
            <person name="Uchiyama I."/>
            <person name="Ito T."/>
            <person name="Fujiyama A."/>
            <person name="Inagaki F."/>
            <person name="Takami H."/>
        </authorList>
    </citation>
    <scope>NUCLEOTIDE SEQUENCE</scope>
    <source>
        <strain evidence="1">Expedition CK06-06</strain>
    </source>
</reference>
<proteinExistence type="predicted"/>
<evidence type="ECO:0000313" key="1">
    <source>
        <dbReference type="EMBL" id="GAI01436.1"/>
    </source>
</evidence>
<name>X1L6B1_9ZZZZ</name>
<comment type="caution">
    <text evidence="1">The sequence shown here is derived from an EMBL/GenBank/DDBJ whole genome shotgun (WGS) entry which is preliminary data.</text>
</comment>
<dbReference type="EMBL" id="BARU01046369">
    <property type="protein sequence ID" value="GAI01436.1"/>
    <property type="molecule type" value="Genomic_DNA"/>
</dbReference>
<feature type="non-terminal residue" evidence="1">
    <location>
        <position position="129"/>
    </location>
</feature>
<organism evidence="1">
    <name type="scientific">marine sediment metagenome</name>
    <dbReference type="NCBI Taxonomy" id="412755"/>
    <lineage>
        <taxon>unclassified sequences</taxon>
        <taxon>metagenomes</taxon>
        <taxon>ecological metagenomes</taxon>
    </lineage>
</organism>
<accession>X1L6B1</accession>
<feature type="non-terminal residue" evidence="1">
    <location>
        <position position="1"/>
    </location>
</feature>
<gene>
    <name evidence="1" type="ORF">S03H2_69979</name>
</gene>
<sequence>PLRLLTKGRILVFPVSVLAYDSRQTILDMGVPRSCPEPLGTGLQVALSSDDCQIIEDFSKLLSKKNLSDFEVPILLFSRSFYKTDIVDRALDLITTLESLLSGGPESIAYKIAFRASCLTSKDEEERWE</sequence>
<protein>
    <submittedName>
        <fullName evidence="1">Uncharacterized protein</fullName>
    </submittedName>
</protein>
<dbReference type="AlphaFoldDB" id="X1L6B1"/>